<evidence type="ECO:0000313" key="4">
    <source>
        <dbReference type="EMBL" id="RVT90945.1"/>
    </source>
</evidence>
<dbReference type="AlphaFoldDB" id="A0A437M039"/>
<feature type="domain" description="Response regulatory" evidence="3">
    <location>
        <begin position="6"/>
        <end position="120"/>
    </location>
</feature>
<proteinExistence type="predicted"/>
<name>A0A437M039_9SPHN</name>
<evidence type="ECO:0000256" key="2">
    <source>
        <dbReference type="PROSITE-ProRule" id="PRU00169"/>
    </source>
</evidence>
<gene>
    <name evidence="4" type="ORF">EOD43_15530</name>
</gene>
<organism evidence="4 5">
    <name type="scientific">Sphingomonas crocodyli</name>
    <dbReference type="NCBI Taxonomy" id="1979270"/>
    <lineage>
        <taxon>Bacteria</taxon>
        <taxon>Pseudomonadati</taxon>
        <taxon>Pseudomonadota</taxon>
        <taxon>Alphaproteobacteria</taxon>
        <taxon>Sphingomonadales</taxon>
        <taxon>Sphingomonadaceae</taxon>
        <taxon>Sphingomonas</taxon>
    </lineage>
</organism>
<keyword evidence="1 2" id="KW-0597">Phosphoprotein</keyword>
<comment type="caution">
    <text evidence="4">The sequence shown here is derived from an EMBL/GenBank/DDBJ whole genome shotgun (WGS) entry which is preliminary data.</text>
</comment>
<dbReference type="Pfam" id="PF00072">
    <property type="entry name" value="Response_reg"/>
    <property type="match status" value="1"/>
</dbReference>
<dbReference type="Proteomes" id="UP000282971">
    <property type="component" value="Unassembled WGS sequence"/>
</dbReference>
<dbReference type="GO" id="GO:0000160">
    <property type="term" value="P:phosphorelay signal transduction system"/>
    <property type="evidence" value="ECO:0007669"/>
    <property type="project" value="InterPro"/>
</dbReference>
<dbReference type="InterPro" id="IPR050595">
    <property type="entry name" value="Bact_response_regulator"/>
</dbReference>
<feature type="modified residue" description="4-aspartylphosphate" evidence="2">
    <location>
        <position position="55"/>
    </location>
</feature>
<reference evidence="4 5" key="1">
    <citation type="submission" date="2019-01" db="EMBL/GenBank/DDBJ databases">
        <authorList>
            <person name="Chen W.-M."/>
        </authorList>
    </citation>
    <scope>NUCLEOTIDE SEQUENCE [LARGE SCALE GENOMIC DNA]</scope>
    <source>
        <strain evidence="4 5">CCP-7</strain>
    </source>
</reference>
<evidence type="ECO:0000256" key="1">
    <source>
        <dbReference type="ARBA" id="ARBA00022553"/>
    </source>
</evidence>
<keyword evidence="5" id="KW-1185">Reference proteome</keyword>
<accession>A0A437M039</accession>
<sequence length="124" mass="13450">MTPSPLIAIVDDDGAIRNGLSSLLRSEGYGVELFASAEAFLDRSAPNALDCLITDIQMPGLTGLELQAILRKDRPSMPVIIMTAFPEPTYRERATANGAICFLSKPFNADELLNCVGRAVRQPR</sequence>
<evidence type="ECO:0000259" key="3">
    <source>
        <dbReference type="PROSITE" id="PS50110"/>
    </source>
</evidence>
<dbReference type="PANTHER" id="PTHR44591:SF25">
    <property type="entry name" value="CHEMOTAXIS TWO-COMPONENT RESPONSE REGULATOR"/>
    <property type="match status" value="1"/>
</dbReference>
<dbReference type="SMART" id="SM00448">
    <property type="entry name" value="REC"/>
    <property type="match status" value="1"/>
</dbReference>
<dbReference type="PROSITE" id="PS50110">
    <property type="entry name" value="RESPONSE_REGULATORY"/>
    <property type="match status" value="1"/>
</dbReference>
<protein>
    <submittedName>
        <fullName evidence="4">Response regulator</fullName>
    </submittedName>
</protein>
<dbReference type="SUPFAM" id="SSF52172">
    <property type="entry name" value="CheY-like"/>
    <property type="match status" value="1"/>
</dbReference>
<dbReference type="PANTHER" id="PTHR44591">
    <property type="entry name" value="STRESS RESPONSE REGULATOR PROTEIN 1"/>
    <property type="match status" value="1"/>
</dbReference>
<dbReference type="Gene3D" id="3.40.50.2300">
    <property type="match status" value="1"/>
</dbReference>
<dbReference type="InterPro" id="IPR001789">
    <property type="entry name" value="Sig_transdc_resp-reg_receiver"/>
</dbReference>
<dbReference type="InterPro" id="IPR011006">
    <property type="entry name" value="CheY-like_superfamily"/>
</dbReference>
<dbReference type="OrthoDB" id="9782655at2"/>
<dbReference type="EMBL" id="SACN01000002">
    <property type="protein sequence ID" value="RVT90945.1"/>
    <property type="molecule type" value="Genomic_DNA"/>
</dbReference>
<dbReference type="RefSeq" id="WP_127744960.1">
    <property type="nucleotide sequence ID" value="NZ_SACN01000002.1"/>
</dbReference>
<evidence type="ECO:0000313" key="5">
    <source>
        <dbReference type="Proteomes" id="UP000282971"/>
    </source>
</evidence>